<reference evidence="2 3" key="1">
    <citation type="journal article" date="2024" name="BMC Genomics">
        <title>De novo assembly and annotation of Popillia japonica's genome with initial clues to its potential as an invasive pest.</title>
        <authorList>
            <person name="Cucini C."/>
            <person name="Boschi S."/>
            <person name="Funari R."/>
            <person name="Cardaioli E."/>
            <person name="Iannotti N."/>
            <person name="Marturano G."/>
            <person name="Paoli F."/>
            <person name="Bruttini M."/>
            <person name="Carapelli A."/>
            <person name="Frati F."/>
            <person name="Nardi F."/>
        </authorList>
    </citation>
    <scope>NUCLEOTIDE SEQUENCE [LARGE SCALE GENOMIC DNA]</scope>
    <source>
        <strain evidence="2">DMR45628</strain>
    </source>
</reference>
<evidence type="ECO:0000313" key="2">
    <source>
        <dbReference type="EMBL" id="KAK9685444.1"/>
    </source>
</evidence>
<keyword evidence="3" id="KW-1185">Reference proteome</keyword>
<feature type="region of interest" description="Disordered" evidence="1">
    <location>
        <begin position="60"/>
        <end position="83"/>
    </location>
</feature>
<dbReference type="Proteomes" id="UP001458880">
    <property type="component" value="Unassembled WGS sequence"/>
</dbReference>
<evidence type="ECO:0000256" key="1">
    <source>
        <dbReference type="SAM" id="MobiDB-lite"/>
    </source>
</evidence>
<sequence length="83" mass="8986">MRPNAGKVISIYDIPSITKSAFDVAMTARNISAGFAATGTWPVNTDIFGEVDFLPTQVTNRILPNPEPEESSSVQKPTAYVEN</sequence>
<proteinExistence type="predicted"/>
<organism evidence="2 3">
    <name type="scientific">Popillia japonica</name>
    <name type="common">Japanese beetle</name>
    <dbReference type="NCBI Taxonomy" id="7064"/>
    <lineage>
        <taxon>Eukaryota</taxon>
        <taxon>Metazoa</taxon>
        <taxon>Ecdysozoa</taxon>
        <taxon>Arthropoda</taxon>
        <taxon>Hexapoda</taxon>
        <taxon>Insecta</taxon>
        <taxon>Pterygota</taxon>
        <taxon>Neoptera</taxon>
        <taxon>Endopterygota</taxon>
        <taxon>Coleoptera</taxon>
        <taxon>Polyphaga</taxon>
        <taxon>Scarabaeiformia</taxon>
        <taxon>Scarabaeidae</taxon>
        <taxon>Rutelinae</taxon>
        <taxon>Popillia</taxon>
    </lineage>
</organism>
<evidence type="ECO:0000313" key="3">
    <source>
        <dbReference type="Proteomes" id="UP001458880"/>
    </source>
</evidence>
<protein>
    <submittedName>
        <fullName evidence="2">Uncharacterized protein</fullName>
    </submittedName>
</protein>
<accession>A0AAW1I8P4</accession>
<gene>
    <name evidence="2" type="ORF">QE152_g38040</name>
</gene>
<comment type="caution">
    <text evidence="2">The sequence shown here is derived from an EMBL/GenBank/DDBJ whole genome shotgun (WGS) entry which is preliminary data.</text>
</comment>
<dbReference type="EMBL" id="JASPKY010000777">
    <property type="protein sequence ID" value="KAK9685444.1"/>
    <property type="molecule type" value="Genomic_DNA"/>
</dbReference>
<dbReference type="AlphaFoldDB" id="A0AAW1I8P4"/>
<name>A0AAW1I8P4_POPJA</name>